<keyword evidence="4" id="KW-1185">Reference proteome</keyword>
<dbReference type="Pfam" id="PF14155">
    <property type="entry name" value="DUF4307"/>
    <property type="match status" value="1"/>
</dbReference>
<accession>D7WDY8</accession>
<dbReference type="eggNOG" id="ENOG5033B4I">
    <property type="taxonomic scope" value="Bacteria"/>
</dbReference>
<dbReference type="InterPro" id="IPR025443">
    <property type="entry name" value="DUF4307"/>
</dbReference>
<dbReference type="AlphaFoldDB" id="D7WDY8"/>
<dbReference type="RefSeq" id="WP_005291115.1">
    <property type="nucleotide sequence ID" value="NZ_CM000961.1"/>
</dbReference>
<proteinExistence type="predicted"/>
<sequence length="153" mass="16730">MTTIDRPAARYGSEQPRRTSGTSGKVVAVVAVILVALIVVFLGRYVMQRQAQPISATLVSHERVDDTTSRVWFDVQRDDSAIDVPSYCIITSLNYDMTEIGRRDVVIPPGGEKQMRMHVDIPVGDQPVSGGVYGCSTTFPSYLDTEAAHTAAR</sequence>
<gene>
    <name evidence="3" type="ORF">HMPREF0291_12026</name>
</gene>
<organism evidence="3 4">
    <name type="scientific">Corynebacterium genitalium ATCC 33030</name>
    <dbReference type="NCBI Taxonomy" id="585529"/>
    <lineage>
        <taxon>Bacteria</taxon>
        <taxon>Bacillati</taxon>
        <taxon>Actinomycetota</taxon>
        <taxon>Actinomycetes</taxon>
        <taxon>Mycobacteriales</taxon>
        <taxon>Corynebacteriaceae</taxon>
        <taxon>Corynebacterium</taxon>
    </lineage>
</organism>
<dbReference type="EMBL" id="ACLJ02000003">
    <property type="protein sequence ID" value="EFK54369.1"/>
    <property type="molecule type" value="Genomic_DNA"/>
</dbReference>
<keyword evidence="2" id="KW-0472">Membrane</keyword>
<protein>
    <submittedName>
        <fullName evidence="3">Uncharacterized protein</fullName>
    </submittedName>
</protein>
<feature type="region of interest" description="Disordered" evidence="1">
    <location>
        <begin position="1"/>
        <end position="20"/>
    </location>
</feature>
<keyword evidence="2" id="KW-0812">Transmembrane</keyword>
<evidence type="ECO:0000256" key="1">
    <source>
        <dbReference type="SAM" id="MobiDB-lite"/>
    </source>
</evidence>
<dbReference type="HOGENOM" id="CLU_121826_0_0_11"/>
<reference evidence="3" key="1">
    <citation type="submission" date="2010-06" db="EMBL/GenBank/DDBJ databases">
        <authorList>
            <person name="Muzny D."/>
            <person name="Qin X."/>
            <person name="Buhay C."/>
            <person name="Dugan-Rocha S."/>
            <person name="Ding Y."/>
            <person name="Chen G."/>
            <person name="Hawes A."/>
            <person name="Holder M."/>
            <person name="Jhangiani S."/>
            <person name="Johnson A."/>
            <person name="Khan Z."/>
            <person name="Li Z."/>
            <person name="Liu W."/>
            <person name="Liu X."/>
            <person name="Perez L."/>
            <person name="Shen H."/>
            <person name="Wang Q."/>
            <person name="Watt J."/>
            <person name="Xi L."/>
            <person name="Xin Y."/>
            <person name="Zhou J."/>
            <person name="Deng J."/>
            <person name="Jiang H."/>
            <person name="Liu Y."/>
            <person name="Qu J."/>
            <person name="Song X.-Z."/>
            <person name="Zhang L."/>
            <person name="Villasana D."/>
            <person name="Johnson A."/>
            <person name="Liu J."/>
            <person name="Liyanage D."/>
            <person name="Lorensuhewa L."/>
            <person name="Robinson T."/>
            <person name="Song A."/>
            <person name="Song B.-B."/>
            <person name="Dinh H."/>
            <person name="Thornton R."/>
            <person name="Coyle M."/>
            <person name="Francisco L."/>
            <person name="Jackson L."/>
            <person name="Javaid M."/>
            <person name="Korchina V."/>
            <person name="Kovar C."/>
            <person name="Mata R."/>
            <person name="Mathew T."/>
            <person name="Ngo R."/>
            <person name="Nguyen L."/>
            <person name="Nguyen N."/>
            <person name="Okwuonu G."/>
            <person name="Ongeri F."/>
            <person name="Pham C."/>
            <person name="Simmons D."/>
            <person name="Wilczek-Boney K."/>
            <person name="Hale W."/>
            <person name="Jakkamsetti A."/>
            <person name="Pham P."/>
            <person name="Ruth R."/>
            <person name="San Lucas F."/>
            <person name="Warren J."/>
            <person name="Zhang J."/>
            <person name="Zhao Z."/>
            <person name="Zhou C."/>
            <person name="Zhu D."/>
            <person name="Lee S."/>
            <person name="Bess C."/>
            <person name="Blankenburg K."/>
            <person name="Forbes L."/>
            <person name="Fu Q."/>
            <person name="Gubbala S."/>
            <person name="Hirani K."/>
            <person name="Jayaseelan J.C."/>
            <person name="Lara F."/>
            <person name="Munidasa M."/>
            <person name="Palculict T."/>
            <person name="Patil S."/>
            <person name="Pu L.-L."/>
            <person name="Saada N."/>
            <person name="Tang L."/>
            <person name="Weissenberger G."/>
            <person name="Zhu Y."/>
            <person name="Hemphill L."/>
            <person name="Shang Y."/>
            <person name="Youmans B."/>
            <person name="Ayvaz T."/>
            <person name="Ross M."/>
            <person name="Santibanez J."/>
            <person name="Aqrawi P."/>
            <person name="Gross S."/>
            <person name="Joshi V."/>
            <person name="Fowler G."/>
            <person name="Nazareth L."/>
            <person name="Reid J."/>
            <person name="Worley K."/>
            <person name="Petrosino J."/>
            <person name="Highlander S."/>
            <person name="Gibbs R."/>
        </authorList>
    </citation>
    <scope>NUCLEOTIDE SEQUENCE [LARGE SCALE GENOMIC DNA]</scope>
    <source>
        <strain evidence="3">ATCC 33030</strain>
    </source>
</reference>
<evidence type="ECO:0000256" key="2">
    <source>
        <dbReference type="SAM" id="Phobius"/>
    </source>
</evidence>
<evidence type="ECO:0000313" key="4">
    <source>
        <dbReference type="Proteomes" id="UP000004208"/>
    </source>
</evidence>
<feature type="transmembrane region" description="Helical" evidence="2">
    <location>
        <begin position="26"/>
        <end position="47"/>
    </location>
</feature>
<comment type="caution">
    <text evidence="3">The sequence shown here is derived from an EMBL/GenBank/DDBJ whole genome shotgun (WGS) entry which is preliminary data.</text>
</comment>
<keyword evidence="2" id="KW-1133">Transmembrane helix</keyword>
<dbReference type="Proteomes" id="UP000004208">
    <property type="component" value="Unassembled WGS sequence"/>
</dbReference>
<dbReference type="STRING" id="585529.HMPREF0291_12026"/>
<evidence type="ECO:0000313" key="3">
    <source>
        <dbReference type="EMBL" id="EFK54369.1"/>
    </source>
</evidence>
<name>D7WDY8_9CORY</name>